<dbReference type="Proteomes" id="UP000490939">
    <property type="component" value="Unassembled WGS sequence"/>
</dbReference>
<organism evidence="9 10">
    <name type="scientific">Venturia inaequalis</name>
    <name type="common">Apple scab fungus</name>
    <dbReference type="NCBI Taxonomy" id="5025"/>
    <lineage>
        <taxon>Eukaryota</taxon>
        <taxon>Fungi</taxon>
        <taxon>Dikarya</taxon>
        <taxon>Ascomycota</taxon>
        <taxon>Pezizomycotina</taxon>
        <taxon>Dothideomycetes</taxon>
        <taxon>Pleosporomycetidae</taxon>
        <taxon>Venturiales</taxon>
        <taxon>Venturiaceae</taxon>
        <taxon>Venturia</taxon>
    </lineage>
</organism>
<keyword evidence="5" id="KW-0687">Ribonucleoprotein</keyword>
<comment type="similarity">
    <text evidence="2">Belongs to the mitochondrion-specific ribosomal protein mS23 family.</text>
</comment>
<accession>A0A8H3VPH7</accession>
<keyword evidence="3" id="KW-0689">Ribosomal protein</keyword>
<dbReference type="PANTHER" id="PTHR37799">
    <property type="entry name" value="37S RIBOSOMAL PROTEIN S25, MITOCHONDRIAL"/>
    <property type="match status" value="1"/>
</dbReference>
<dbReference type="Pfam" id="PF13741">
    <property type="entry name" value="MRP-S25"/>
    <property type="match status" value="1"/>
</dbReference>
<keyword evidence="10" id="KW-1185">Reference proteome</keyword>
<keyword evidence="4" id="KW-0496">Mitochondrion</keyword>
<evidence type="ECO:0000256" key="8">
    <source>
        <dbReference type="SAM" id="MobiDB-lite"/>
    </source>
</evidence>
<feature type="compositionally biased region" description="Basic and acidic residues" evidence="8">
    <location>
        <begin position="284"/>
        <end position="293"/>
    </location>
</feature>
<evidence type="ECO:0000256" key="7">
    <source>
        <dbReference type="ARBA" id="ARBA00035421"/>
    </source>
</evidence>
<evidence type="ECO:0000313" key="9">
    <source>
        <dbReference type="EMBL" id="KAE9990544.1"/>
    </source>
</evidence>
<protein>
    <recommendedName>
        <fullName evidence="6">Small ribosomal subunit protein mS23</fullName>
    </recommendedName>
    <alternativeName>
        <fullName evidence="7">37S ribosomal protein S25, mitochondrial</fullName>
    </alternativeName>
</protein>
<dbReference type="InterPro" id="IPR016939">
    <property type="entry name" value="Ribosomal_mS23_fun"/>
</dbReference>
<reference evidence="9 10" key="1">
    <citation type="submission" date="2019-07" db="EMBL/GenBank/DDBJ databases">
        <title>Venturia inaequalis Genome Resource.</title>
        <authorList>
            <person name="Lichtner F.J."/>
        </authorList>
    </citation>
    <scope>NUCLEOTIDE SEQUENCE [LARGE SCALE GENOMIC DNA]</scope>
    <source>
        <strain evidence="9 10">DMI_063113</strain>
    </source>
</reference>
<evidence type="ECO:0000256" key="3">
    <source>
        <dbReference type="ARBA" id="ARBA00022980"/>
    </source>
</evidence>
<dbReference type="GO" id="GO:0003735">
    <property type="term" value="F:structural constituent of ribosome"/>
    <property type="evidence" value="ECO:0007669"/>
    <property type="project" value="InterPro"/>
</dbReference>
<dbReference type="GO" id="GO:0005763">
    <property type="term" value="C:mitochondrial small ribosomal subunit"/>
    <property type="evidence" value="ECO:0007669"/>
    <property type="project" value="InterPro"/>
</dbReference>
<feature type="compositionally biased region" description="Acidic residues" evidence="8">
    <location>
        <begin position="269"/>
        <end position="283"/>
    </location>
</feature>
<proteinExistence type="inferred from homology"/>
<evidence type="ECO:0000256" key="4">
    <source>
        <dbReference type="ARBA" id="ARBA00023128"/>
    </source>
</evidence>
<evidence type="ECO:0000313" key="10">
    <source>
        <dbReference type="Proteomes" id="UP000490939"/>
    </source>
</evidence>
<comment type="subcellular location">
    <subcellularLocation>
        <location evidence="1">Mitochondrion</location>
    </subcellularLocation>
</comment>
<gene>
    <name evidence="9" type="ORF">EG327_001270</name>
</gene>
<comment type="caution">
    <text evidence="9">The sequence shown here is derived from an EMBL/GenBank/DDBJ whole genome shotgun (WGS) entry which is preliminary data.</text>
</comment>
<sequence length="293" mass="33613">MGKYDFRPARVLPQARLLIKTGRIDQFEPPPWMGIVEDAPPSGTLSRPVFRDARTVSDEFRSRTKFGRASKGYPRLSSNLQDRNMKQIFKPMKMGYNEDKLRSDFFNDHPWELARPKVILEDSGNDFKNWDWSRGIKQPGKRLDGESVIKRQLHLMANPPPSLARTNKRGVPYISKSHAYDIARKEFYFHRHLEDVERRIAKEEAMHVGAWFGPGPLEISMQLENKIFNNWKTWALEQVEIDNQRSASQYTGTELDELEAVAATNEGLPVEDLDPSLLNEEEAGGDKSATRAA</sequence>
<evidence type="ECO:0000256" key="1">
    <source>
        <dbReference type="ARBA" id="ARBA00004173"/>
    </source>
</evidence>
<dbReference type="AlphaFoldDB" id="A0A8H3VPH7"/>
<name>A0A8H3VPH7_VENIN</name>
<evidence type="ECO:0000256" key="5">
    <source>
        <dbReference type="ARBA" id="ARBA00023274"/>
    </source>
</evidence>
<evidence type="ECO:0000256" key="6">
    <source>
        <dbReference type="ARBA" id="ARBA00035137"/>
    </source>
</evidence>
<evidence type="ECO:0000256" key="2">
    <source>
        <dbReference type="ARBA" id="ARBA00009864"/>
    </source>
</evidence>
<feature type="region of interest" description="Disordered" evidence="8">
    <location>
        <begin position="264"/>
        <end position="293"/>
    </location>
</feature>
<dbReference type="EMBL" id="WNWR01000132">
    <property type="protein sequence ID" value="KAE9990544.1"/>
    <property type="molecule type" value="Genomic_DNA"/>
</dbReference>
<dbReference type="PANTHER" id="PTHR37799:SF1">
    <property type="entry name" value="SMALL RIBOSOMAL SUBUNIT PROTEIN MS23"/>
    <property type="match status" value="1"/>
</dbReference>